<dbReference type="PANTHER" id="PTHR10997:SF9">
    <property type="entry name" value="IMPORTIN-9"/>
    <property type="match status" value="1"/>
</dbReference>
<dbReference type="Pfam" id="PF03810">
    <property type="entry name" value="IBN_N"/>
    <property type="match status" value="1"/>
</dbReference>
<dbReference type="GO" id="GO:0031267">
    <property type="term" value="F:small GTPase binding"/>
    <property type="evidence" value="ECO:0007669"/>
    <property type="project" value="InterPro"/>
</dbReference>
<dbReference type="InterPro" id="IPR013598">
    <property type="entry name" value="Exportin-1/Importin-b-like"/>
</dbReference>
<dbReference type="PROSITE" id="PS50166">
    <property type="entry name" value="IMPORTIN_B_NT"/>
    <property type="match status" value="1"/>
</dbReference>
<comment type="caution">
    <text evidence="7">The sequence shown here is derived from an EMBL/GenBank/DDBJ whole genome shotgun (WGS) entry which is preliminary data.</text>
</comment>
<dbReference type="Pfam" id="PF25018">
    <property type="entry name" value="HEAT_IPO9_c"/>
    <property type="match status" value="1"/>
</dbReference>
<dbReference type="FunFam" id="1.25.10.10:FF:000459">
    <property type="entry name" value="ARM repeat superfamily protein"/>
    <property type="match status" value="1"/>
</dbReference>
<comment type="subcellular location">
    <subcellularLocation>
        <location evidence="1">Nucleus</location>
    </subcellularLocation>
</comment>
<evidence type="ECO:0000256" key="3">
    <source>
        <dbReference type="ARBA" id="ARBA00022448"/>
    </source>
</evidence>
<evidence type="ECO:0000256" key="4">
    <source>
        <dbReference type="ARBA" id="ARBA00022927"/>
    </source>
</evidence>
<dbReference type="InterPro" id="IPR058669">
    <property type="entry name" value="TPR_IPO7/11-like"/>
</dbReference>
<dbReference type="OrthoDB" id="431626at2759"/>
<dbReference type="SUPFAM" id="SSF48371">
    <property type="entry name" value="ARM repeat"/>
    <property type="match status" value="1"/>
</dbReference>
<dbReference type="InterPro" id="IPR011989">
    <property type="entry name" value="ARM-like"/>
</dbReference>
<evidence type="ECO:0000256" key="2">
    <source>
        <dbReference type="ARBA" id="ARBA00007991"/>
    </source>
</evidence>
<dbReference type="GO" id="GO:0005635">
    <property type="term" value="C:nuclear envelope"/>
    <property type="evidence" value="ECO:0007669"/>
    <property type="project" value="TreeGrafter"/>
</dbReference>
<keyword evidence="5" id="KW-0539">Nucleus</keyword>
<dbReference type="InterPro" id="IPR001494">
    <property type="entry name" value="Importin-beta_N"/>
</dbReference>
<protein>
    <submittedName>
        <fullName evidence="7">Importin-9</fullName>
    </submittedName>
</protein>
<organism evidence="7 8">
    <name type="scientific">Nephila pilipes</name>
    <name type="common">Giant wood spider</name>
    <name type="synonym">Nephila maculata</name>
    <dbReference type="NCBI Taxonomy" id="299642"/>
    <lineage>
        <taxon>Eukaryota</taxon>
        <taxon>Metazoa</taxon>
        <taxon>Ecdysozoa</taxon>
        <taxon>Arthropoda</taxon>
        <taxon>Chelicerata</taxon>
        <taxon>Arachnida</taxon>
        <taxon>Araneae</taxon>
        <taxon>Araneomorphae</taxon>
        <taxon>Entelegynae</taxon>
        <taxon>Araneoidea</taxon>
        <taxon>Nephilidae</taxon>
        <taxon>Nephila</taxon>
    </lineage>
</organism>
<evidence type="ECO:0000313" key="8">
    <source>
        <dbReference type="Proteomes" id="UP000887013"/>
    </source>
</evidence>
<accession>A0A8X6PXC2</accession>
<proteinExistence type="inferred from homology"/>
<evidence type="ECO:0000259" key="6">
    <source>
        <dbReference type="PROSITE" id="PS50166"/>
    </source>
</evidence>
<dbReference type="GO" id="GO:0005829">
    <property type="term" value="C:cytosol"/>
    <property type="evidence" value="ECO:0007669"/>
    <property type="project" value="TreeGrafter"/>
</dbReference>
<dbReference type="GO" id="GO:0006606">
    <property type="term" value="P:protein import into nucleus"/>
    <property type="evidence" value="ECO:0007669"/>
    <property type="project" value="TreeGrafter"/>
</dbReference>
<keyword evidence="4" id="KW-0653">Protein transport</keyword>
<sequence length="1027" mass="114246">MAAPIHDVSKTLKDALFETLTSILSPIHDVRISAEQQINVLEVTDEFAVHLTELMLDQNAPLAIRQLASVLLKQYVESHWSSAAEKFRPPEATAEAKAAVRAMLPMGLHESISKLRSSVAYAISAIAQWDWPEDWPELFEILLRSLVSENSCAVHGAMRVLKEISNEVSDSQMPQFAPVILPEMLKIFLQDQKYEIRTRGRAIEIFAACAEVIGSMTPYNKSAPKNFLFPILTPFTEALVSALKTPDGMTSDSGLKKDVLNALQILVRYFPKQMIQWLPHILAPVWNSLTTSVNTYVQTVVNACEEADNPVDSDGEALGFENLVFSIFEFINVLVDSSKYKNYIKDGMTDLIYYILLYTQITEDQIKTWSNNPDQFVEDEDDDTYAYSVRISAQDLLLLLAQEFEDKCSVSLCTAITRHIHEADKNTNPNWWKIHESCMLALGSIKDLIISGIKGNSLQFDMSGFIHSVVLEDLNTAGEPFLLGRCLWFASRYSALLTEDLMKRFLQATVSGLQPSQPATVRVSAVRAVWGFCDHLKTTERVNMMAPYLAPITEGLISLAVQFSSEVLALVLESISIIITIDENFTAQYENKISPIAIAVFLKHNSDPVLITMAEEIFKQLSKTPGARGPMQQRLIPTLVSILQAQPMKVPLGLQAASLDVLQTIVRSSPRPLATPIITQTFPAAVHCIMHSDDNSILQNGGECLRSFVSVALEQVSAWRDESGNSGLDYIINVAQRLLDPKTPESASAFVGRLTSLLIAKAGSIIGDKSELLLRAVLSKMQQVEALSVNQSLLLVFAHLINHQIEPVLDFLSGVPGPTGQSALEFVMSVWCQCHSLFFGAYERKVSAFSLSLILQYGLKENDQRLQNIQVLGDQIFNHTQGPKTRSKSQQEPDQWTKIPLFVKIYKLLLYDLSNMCDQDLDNQEEEESSDEDFVDGCDNSGDGIDLVESASSGISYGASFSDFDLEKEEIEEDPDIASDPIHTVNLKAYLMDYLQQLHQLPCYSSFSEHLTPHERTALSDLGLLSA</sequence>
<evidence type="ECO:0000256" key="1">
    <source>
        <dbReference type="ARBA" id="ARBA00004123"/>
    </source>
</evidence>
<reference evidence="7" key="1">
    <citation type="submission" date="2020-08" db="EMBL/GenBank/DDBJ databases">
        <title>Multicomponent nature underlies the extraordinary mechanical properties of spider dragline silk.</title>
        <authorList>
            <person name="Kono N."/>
            <person name="Nakamura H."/>
            <person name="Mori M."/>
            <person name="Yoshida Y."/>
            <person name="Ohtoshi R."/>
            <person name="Malay A.D."/>
            <person name="Moran D.A.P."/>
            <person name="Tomita M."/>
            <person name="Numata K."/>
            <person name="Arakawa K."/>
        </authorList>
    </citation>
    <scope>NUCLEOTIDE SEQUENCE</scope>
</reference>
<dbReference type="Pfam" id="PF25758">
    <property type="entry name" value="TPR_IPO11"/>
    <property type="match status" value="1"/>
</dbReference>
<name>A0A8X6PXC2_NEPPI</name>
<dbReference type="Proteomes" id="UP000887013">
    <property type="component" value="Unassembled WGS sequence"/>
</dbReference>
<dbReference type="EMBL" id="BMAW01025985">
    <property type="protein sequence ID" value="GFT94809.1"/>
    <property type="molecule type" value="Genomic_DNA"/>
</dbReference>
<dbReference type="PANTHER" id="PTHR10997">
    <property type="entry name" value="IMPORTIN-7, 8, 11"/>
    <property type="match status" value="1"/>
</dbReference>
<dbReference type="InterPro" id="IPR056840">
    <property type="entry name" value="HEAT_IPO9_central"/>
</dbReference>
<dbReference type="InterPro" id="IPR016024">
    <property type="entry name" value="ARM-type_fold"/>
</dbReference>
<comment type="similarity">
    <text evidence="2">Belongs to the importin beta family.</text>
</comment>
<keyword evidence="8" id="KW-1185">Reference proteome</keyword>
<dbReference type="Gene3D" id="1.25.10.10">
    <property type="entry name" value="Leucine-rich Repeat Variant"/>
    <property type="match status" value="1"/>
</dbReference>
<dbReference type="AlphaFoldDB" id="A0A8X6PXC2"/>
<evidence type="ECO:0000313" key="7">
    <source>
        <dbReference type="EMBL" id="GFT94809.1"/>
    </source>
</evidence>
<keyword evidence="3" id="KW-0813">Transport</keyword>
<evidence type="ECO:0000256" key="5">
    <source>
        <dbReference type="ARBA" id="ARBA00023242"/>
    </source>
</evidence>
<dbReference type="Pfam" id="PF08389">
    <property type="entry name" value="Xpo1"/>
    <property type="match status" value="1"/>
</dbReference>
<feature type="domain" description="Importin N-terminal" evidence="6">
    <location>
        <begin position="34"/>
        <end position="104"/>
    </location>
</feature>
<dbReference type="SMART" id="SM00913">
    <property type="entry name" value="IBN_N"/>
    <property type="match status" value="1"/>
</dbReference>
<gene>
    <name evidence="7" type="primary">Ipo9</name>
    <name evidence="7" type="ORF">NPIL_103581</name>
</gene>